<dbReference type="Proteomes" id="UP000095085">
    <property type="component" value="Unassembled WGS sequence"/>
</dbReference>
<feature type="region of interest" description="Disordered" evidence="1">
    <location>
        <begin position="268"/>
        <end position="334"/>
    </location>
</feature>
<feature type="compositionally biased region" description="Polar residues" evidence="1">
    <location>
        <begin position="212"/>
        <end position="224"/>
    </location>
</feature>
<accession>A0A1E4RQD9</accession>
<feature type="compositionally biased region" description="Polar residues" evidence="1">
    <location>
        <begin position="232"/>
        <end position="243"/>
    </location>
</feature>
<feature type="compositionally biased region" description="Basic and acidic residues" evidence="1">
    <location>
        <begin position="74"/>
        <end position="90"/>
    </location>
</feature>
<organism evidence="2 3">
    <name type="scientific">Hyphopichia burtonii NRRL Y-1933</name>
    <dbReference type="NCBI Taxonomy" id="984485"/>
    <lineage>
        <taxon>Eukaryota</taxon>
        <taxon>Fungi</taxon>
        <taxon>Dikarya</taxon>
        <taxon>Ascomycota</taxon>
        <taxon>Saccharomycotina</taxon>
        <taxon>Pichiomycetes</taxon>
        <taxon>Debaryomycetaceae</taxon>
        <taxon>Hyphopichia</taxon>
    </lineage>
</organism>
<feature type="compositionally biased region" description="Basic and acidic residues" evidence="1">
    <location>
        <begin position="17"/>
        <end position="40"/>
    </location>
</feature>
<dbReference type="RefSeq" id="XP_020078352.1">
    <property type="nucleotide sequence ID" value="XM_020219918.1"/>
</dbReference>
<protein>
    <submittedName>
        <fullName evidence="2">Uncharacterized protein</fullName>
    </submittedName>
</protein>
<feature type="region of interest" description="Disordered" evidence="1">
    <location>
        <begin position="139"/>
        <end position="160"/>
    </location>
</feature>
<evidence type="ECO:0000256" key="1">
    <source>
        <dbReference type="SAM" id="MobiDB-lite"/>
    </source>
</evidence>
<feature type="region of interest" description="Disordered" evidence="1">
    <location>
        <begin position="531"/>
        <end position="579"/>
    </location>
</feature>
<feature type="region of interest" description="Disordered" evidence="1">
    <location>
        <begin position="1"/>
        <end position="121"/>
    </location>
</feature>
<feature type="compositionally biased region" description="Polar residues" evidence="1">
    <location>
        <begin position="95"/>
        <end position="107"/>
    </location>
</feature>
<feature type="compositionally biased region" description="Low complexity" evidence="1">
    <location>
        <begin position="533"/>
        <end position="547"/>
    </location>
</feature>
<proteinExistence type="predicted"/>
<gene>
    <name evidence="2" type="ORF">HYPBUDRAFT_145715</name>
</gene>
<feature type="compositionally biased region" description="Polar residues" evidence="1">
    <location>
        <begin position="274"/>
        <end position="300"/>
    </location>
</feature>
<dbReference type="GeneID" id="30994468"/>
<keyword evidence="3" id="KW-1185">Reference proteome</keyword>
<dbReference type="OrthoDB" id="4096810at2759"/>
<feature type="compositionally biased region" description="Acidic residues" evidence="1">
    <location>
        <begin position="303"/>
        <end position="314"/>
    </location>
</feature>
<name>A0A1E4RQD9_9ASCO</name>
<evidence type="ECO:0000313" key="2">
    <source>
        <dbReference type="EMBL" id="ODV69285.1"/>
    </source>
</evidence>
<feature type="region of interest" description="Disordered" evidence="1">
    <location>
        <begin position="210"/>
        <end position="243"/>
    </location>
</feature>
<reference evidence="3" key="1">
    <citation type="submission" date="2016-05" db="EMBL/GenBank/DDBJ databases">
        <title>Comparative genomics of biotechnologically important yeasts.</title>
        <authorList>
            <consortium name="DOE Joint Genome Institute"/>
            <person name="Riley R."/>
            <person name="Haridas S."/>
            <person name="Wolfe K.H."/>
            <person name="Lopes M.R."/>
            <person name="Hittinger C.T."/>
            <person name="Goker M."/>
            <person name="Salamov A."/>
            <person name="Wisecaver J."/>
            <person name="Long T.M."/>
            <person name="Aerts A.L."/>
            <person name="Barry K."/>
            <person name="Choi C."/>
            <person name="Clum A."/>
            <person name="Coughlan A.Y."/>
            <person name="Deshpande S."/>
            <person name="Douglass A.P."/>
            <person name="Hanson S.J."/>
            <person name="Klenk H.-P."/>
            <person name="Labutti K."/>
            <person name="Lapidus A."/>
            <person name="Lindquist E."/>
            <person name="Lipzen A."/>
            <person name="Meier-Kolthoff J.P."/>
            <person name="Ohm R.A."/>
            <person name="Otillar R.P."/>
            <person name="Pangilinan J."/>
            <person name="Peng Y."/>
            <person name="Rokas A."/>
            <person name="Rosa C.A."/>
            <person name="Scheuner C."/>
            <person name="Sibirny A.A."/>
            <person name="Slot J.C."/>
            <person name="Stielow J.B."/>
            <person name="Sun H."/>
            <person name="Kurtzman C.P."/>
            <person name="Blackwell M."/>
            <person name="Grigoriev I.V."/>
            <person name="Jeffries T.W."/>
        </authorList>
    </citation>
    <scope>NUCLEOTIDE SEQUENCE [LARGE SCALE GENOMIC DNA]</scope>
    <source>
        <strain evidence="3">NRRL Y-1933</strain>
    </source>
</reference>
<dbReference type="AlphaFoldDB" id="A0A1E4RQD9"/>
<sequence length="598" mass="68039">MLDPSFTGEITNSGAPENKHHSASKELKTNSDEAFPDLRRSRSRSRASSRASNHYPVDNNHLLQSVFLKNNRPKRMESTGDINERRESTKKPLTRSVSTHSFLNNNHPRNKNIPMIHETPTKPSLKRWNSYLIRQDERKPTEVDTKYSLKESNKSNDQIEHKIYNTNDQKTSSISPLTVLKNDYNIKRPGSNPPAKAKIPISDNSFIDLDSHNSNTFDNPNDFDSSNKRPSNDTVDSNTTAFVNPSNKLYSRMSQLINMAHNSMHSLVPIQPKTPMSTASKPDTDGETLNNGTLVTTPHYQSELDDDDDEEDEDNGHPVDAWNTQNNDSVDNSYVDNSFVKSPVNDLTNINPKSLNDILREINDFQSNFVKNISNPPSNNTSLVDLKQSSRVQRKILDYKDLYNDYEFTESSSEKDFGTSNDYTVKIQHDTMMSEYTQIRLRFASTLSSINPKTQKEKMRSHMGVLGFVNRAAYLNQVRPFTPKKDQSSEPPWYFRASSQYQPLNDVKNPITFENKDEFLKTMWDEEMKSVLSDPTSKSPTDSTVPSNNSKDSKTLSISPQMTEPPLEPGRLSRNLQGSYDASNYNFSSIARNVKLNH</sequence>
<dbReference type="EMBL" id="KV454538">
    <property type="protein sequence ID" value="ODV69285.1"/>
    <property type="molecule type" value="Genomic_DNA"/>
</dbReference>
<evidence type="ECO:0000313" key="3">
    <source>
        <dbReference type="Proteomes" id="UP000095085"/>
    </source>
</evidence>